<dbReference type="InterPro" id="IPR020845">
    <property type="entry name" value="AMP-binding_CS"/>
</dbReference>
<evidence type="ECO:0000313" key="2">
    <source>
        <dbReference type="EMBL" id="VEG45426.1"/>
    </source>
</evidence>
<dbReference type="RefSeq" id="WP_126332359.1">
    <property type="nucleotide sequence ID" value="NZ_AP022604.1"/>
</dbReference>
<dbReference type="Gene3D" id="3.40.50.12780">
    <property type="entry name" value="N-terminal domain of ligase-like"/>
    <property type="match status" value="1"/>
</dbReference>
<dbReference type="InterPro" id="IPR045851">
    <property type="entry name" value="AMP-bd_C_sf"/>
</dbReference>
<keyword evidence="3" id="KW-1185">Reference proteome</keyword>
<feature type="domain" description="AMP-dependent synthetase/ligase" evidence="1">
    <location>
        <begin position="13"/>
        <end position="370"/>
    </location>
</feature>
<dbReference type="GO" id="GO:0018859">
    <property type="term" value="F:4-hydroxybenzoate-CoA ligase activity"/>
    <property type="evidence" value="ECO:0007669"/>
    <property type="project" value="UniProtKB-EC"/>
</dbReference>
<sequence length="516" mass="54409">MTESPRTIDAVLRRHSAATPDQTAVVDPETRLSYRDLDSTSARLAARLVAAGIRKGTRVGVLLPNSATWVQLACALTRIGAVLVPLSTLLRGGELSAQLRVAAVQHVLTTAEFRGRRFLDEFAALDRAELPALQQVWEDGAILSAGAEEVPGGFVAALADTVRPADPLAVIFTSGSSGAPKGVRHSHGNALAAVRSGLAARCVTADSTLYLPMPFFWVGGFSGGIMTALAAGATLVTEAIPAPETTLPLLARERVTLFRGWPDQAEALARHPDAAGTDLSSLRPGSLEALLPPQLRGAPGARAKLFGMTESFGPYCGYPADTDMPTAAWGSCGKPFPGMDVRIVDPETGVPVATGTVGVIQIRGPHVMRGLCRRGHHEVFTADGYYPTGDLGHLDAQGFLFYHGRADDMFKVSGATVYPSEVEAVLRRLPGVRATFVTNTPGPQGDTVAALVVGDVGVLSEDALTSAARAELSAFKVPTRWLLTDDEDLVPRGATGKLDARRLRAQFSESEPRAEG</sequence>
<dbReference type="Pfam" id="PF00501">
    <property type="entry name" value="AMP-binding"/>
    <property type="match status" value="1"/>
</dbReference>
<reference evidence="2 3" key="1">
    <citation type="submission" date="2018-12" db="EMBL/GenBank/DDBJ databases">
        <authorList>
            <consortium name="Pathogen Informatics"/>
        </authorList>
    </citation>
    <scope>NUCLEOTIDE SEQUENCE [LARGE SCALE GENOMIC DNA]</scope>
    <source>
        <strain evidence="2 3">NCTC10485</strain>
    </source>
</reference>
<dbReference type="PROSITE" id="PS00455">
    <property type="entry name" value="AMP_BINDING"/>
    <property type="match status" value="1"/>
</dbReference>
<dbReference type="CDD" id="cd04433">
    <property type="entry name" value="AFD_class_I"/>
    <property type="match status" value="1"/>
</dbReference>
<proteinExistence type="predicted"/>
<dbReference type="InterPro" id="IPR050237">
    <property type="entry name" value="ATP-dep_AMP-bd_enzyme"/>
</dbReference>
<dbReference type="PANTHER" id="PTHR43767">
    <property type="entry name" value="LONG-CHAIN-FATTY-ACID--COA LIGASE"/>
    <property type="match status" value="1"/>
</dbReference>
<evidence type="ECO:0000259" key="1">
    <source>
        <dbReference type="Pfam" id="PF00501"/>
    </source>
</evidence>
<accession>A0A448HYX2</accession>
<protein>
    <submittedName>
        <fullName evidence="2">Acyl-CoA synthetase family member 2</fullName>
        <ecNumber evidence="2">6.2.1.27</ecNumber>
    </submittedName>
</protein>
<dbReference type="InterPro" id="IPR042099">
    <property type="entry name" value="ANL_N_sf"/>
</dbReference>
<gene>
    <name evidence="2" type="primary">hcl_1</name>
    <name evidence="2" type="ORF">NCTC10485_00582</name>
</gene>
<dbReference type="PANTHER" id="PTHR43767:SF1">
    <property type="entry name" value="NONRIBOSOMAL PEPTIDE SYNTHASE PES1 (EUROFUNG)-RELATED"/>
    <property type="match status" value="1"/>
</dbReference>
<dbReference type="OrthoDB" id="3673338at2"/>
<organism evidence="2 3">
    <name type="scientific">Mycolicibacterium chitae</name>
    <name type="common">Mycobacterium chitae</name>
    <dbReference type="NCBI Taxonomy" id="1792"/>
    <lineage>
        <taxon>Bacteria</taxon>
        <taxon>Bacillati</taxon>
        <taxon>Actinomycetota</taxon>
        <taxon>Actinomycetes</taxon>
        <taxon>Mycobacteriales</taxon>
        <taxon>Mycobacteriaceae</taxon>
        <taxon>Mycolicibacterium</taxon>
    </lineage>
</organism>
<dbReference type="InterPro" id="IPR000873">
    <property type="entry name" value="AMP-dep_synth/lig_dom"/>
</dbReference>
<dbReference type="EC" id="6.2.1.27" evidence="2"/>
<name>A0A448HYX2_MYCCI</name>
<dbReference type="SUPFAM" id="SSF56801">
    <property type="entry name" value="Acetyl-CoA synthetase-like"/>
    <property type="match status" value="1"/>
</dbReference>
<dbReference type="Proteomes" id="UP000282551">
    <property type="component" value="Chromosome"/>
</dbReference>
<dbReference type="AlphaFoldDB" id="A0A448HYX2"/>
<dbReference type="Gene3D" id="3.30.300.30">
    <property type="match status" value="1"/>
</dbReference>
<evidence type="ECO:0000313" key="3">
    <source>
        <dbReference type="Proteomes" id="UP000282551"/>
    </source>
</evidence>
<keyword evidence="2" id="KW-0436">Ligase</keyword>
<dbReference type="EMBL" id="LR134355">
    <property type="protein sequence ID" value="VEG45426.1"/>
    <property type="molecule type" value="Genomic_DNA"/>
</dbReference>